<sequence length="141" mass="16281">MFRVLTSVDDYPRITAFLSERLGVRFFPPYTCIASERNGKIECAILFNIYTGFDIHVTIAGNKFSRGLLREFGWYLFRQLEVERFTAITEKQNVVRLVERLGGKREGVIRNYFGSGRDAILMGVLKNEYRYQTHGKLAISA</sequence>
<gene>
    <name evidence="1" type="ORF">AD947_07340</name>
</gene>
<proteinExistence type="predicted"/>
<reference evidence="1 2" key="1">
    <citation type="submission" date="2015-06" db="EMBL/GenBank/DDBJ databases">
        <title>Improved classification and identification of acetic acid bacteria using matrix-assisted laser desorption/ionization time-of-flight mass spectrometry; Gluconobacter nephelii and Gluconobacter uchimurae are later heterotypic synonyms of Gluconobacter japonicus and Gluconobacter oxydans, respectively.</title>
        <authorList>
            <person name="Li L."/>
            <person name="Cleenwerck I."/>
            <person name="De Vuyst L."/>
            <person name="Vandamme P."/>
        </authorList>
    </citation>
    <scope>NUCLEOTIDE SEQUENCE [LARGE SCALE GENOMIC DNA]</scope>
    <source>
        <strain evidence="1 2">LMG 1663</strain>
    </source>
</reference>
<evidence type="ECO:0000313" key="1">
    <source>
        <dbReference type="EMBL" id="KXV57995.1"/>
    </source>
</evidence>
<dbReference type="InterPro" id="IPR016181">
    <property type="entry name" value="Acyl_CoA_acyltransferase"/>
</dbReference>
<dbReference type="PATRIC" id="fig|104102.12.peg.2275"/>
<comment type="caution">
    <text evidence="1">The sequence shown here is derived from an EMBL/GenBank/DDBJ whole genome shotgun (WGS) entry which is preliminary data.</text>
</comment>
<dbReference type="EMBL" id="LHZT01000117">
    <property type="protein sequence ID" value="KXV57995.1"/>
    <property type="molecule type" value="Genomic_DNA"/>
</dbReference>
<organism evidence="1 2">
    <name type="scientific">Acetobacter tropicalis</name>
    <dbReference type="NCBI Taxonomy" id="104102"/>
    <lineage>
        <taxon>Bacteria</taxon>
        <taxon>Pseudomonadati</taxon>
        <taxon>Pseudomonadota</taxon>
        <taxon>Alphaproteobacteria</taxon>
        <taxon>Acetobacterales</taxon>
        <taxon>Acetobacteraceae</taxon>
        <taxon>Acetobacter</taxon>
    </lineage>
</organism>
<dbReference type="AlphaFoldDB" id="A0A149TXQ4"/>
<dbReference type="Proteomes" id="UP000075411">
    <property type="component" value="Unassembled WGS sequence"/>
</dbReference>
<dbReference type="Gene3D" id="3.40.630.30">
    <property type="match status" value="1"/>
</dbReference>
<protein>
    <recommendedName>
        <fullName evidence="3">N-acetyltransferase</fullName>
    </recommendedName>
</protein>
<name>A0A149TXQ4_9PROT</name>
<dbReference type="SUPFAM" id="SSF55729">
    <property type="entry name" value="Acyl-CoA N-acyltransferases (Nat)"/>
    <property type="match status" value="1"/>
</dbReference>
<evidence type="ECO:0008006" key="3">
    <source>
        <dbReference type="Google" id="ProtNLM"/>
    </source>
</evidence>
<accession>A0A149TXQ4</accession>
<dbReference type="OrthoDB" id="7222215at2"/>
<evidence type="ECO:0000313" key="2">
    <source>
        <dbReference type="Proteomes" id="UP000075411"/>
    </source>
</evidence>
<dbReference type="RefSeq" id="WP_061488011.1">
    <property type="nucleotide sequence ID" value="NZ_LHZT01000117.1"/>
</dbReference>